<organism evidence="7 8">
    <name type="scientific">Saliterribacillus persicus</name>
    <dbReference type="NCBI Taxonomy" id="930114"/>
    <lineage>
        <taxon>Bacteria</taxon>
        <taxon>Bacillati</taxon>
        <taxon>Bacillota</taxon>
        <taxon>Bacilli</taxon>
        <taxon>Bacillales</taxon>
        <taxon>Bacillaceae</taxon>
        <taxon>Saliterribacillus</taxon>
    </lineage>
</organism>
<proteinExistence type="predicted"/>
<evidence type="ECO:0000256" key="5">
    <source>
        <dbReference type="SAM" id="Phobius"/>
    </source>
</evidence>
<evidence type="ECO:0000313" key="8">
    <source>
        <dbReference type="Proteomes" id="UP000252585"/>
    </source>
</evidence>
<feature type="transmembrane region" description="Helical" evidence="5">
    <location>
        <begin position="53"/>
        <end position="70"/>
    </location>
</feature>
<comment type="subcellular location">
    <subcellularLocation>
        <location evidence="1">Membrane</location>
        <topology evidence="1">Multi-pass membrane protein</topology>
    </subcellularLocation>
</comment>
<comment type="caution">
    <text evidence="7">The sequence shown here is derived from an EMBL/GenBank/DDBJ whole genome shotgun (WGS) entry which is preliminary data.</text>
</comment>
<accession>A0A368XDR3</accession>
<dbReference type="PANTHER" id="PTHR33507">
    <property type="entry name" value="INNER MEMBRANE PROTEIN YBBJ"/>
    <property type="match status" value="1"/>
</dbReference>
<name>A0A368XDR3_9BACI</name>
<feature type="transmembrane region" description="Helical" evidence="5">
    <location>
        <begin position="29"/>
        <end position="47"/>
    </location>
</feature>
<evidence type="ECO:0000256" key="2">
    <source>
        <dbReference type="ARBA" id="ARBA00022692"/>
    </source>
</evidence>
<dbReference type="Pfam" id="PF01957">
    <property type="entry name" value="NfeD"/>
    <property type="match status" value="1"/>
</dbReference>
<feature type="domain" description="NfeD-like C-terminal" evidence="6">
    <location>
        <begin position="152"/>
        <end position="206"/>
    </location>
</feature>
<keyword evidence="4 5" id="KW-0472">Membrane</keyword>
<feature type="transmembrane region" description="Helical" evidence="5">
    <location>
        <begin position="77"/>
        <end position="95"/>
    </location>
</feature>
<sequence length="214" mass="23682">MWELTADWMSFFIVGLGTMFLIGEVLVNAKGIFSILGLSFITVYFASYLDPSMFFIMMMIYIIGLMLIIIDGKILNDGTLAVIGAIAMIISVGFSSPNWVAGLYAVLGVAIGGFSALLFLKVFKKRQMWTKIALFDQLTEDRGYSSMNQGYKNLIGKEGKTITPMRPIGTIEIDGKGYSAISEGRWMEKDKPVVVTQVDGTRILVEELVNNTKD</sequence>
<reference evidence="7 8" key="1">
    <citation type="submission" date="2018-07" db="EMBL/GenBank/DDBJ databases">
        <title>Genomic Encyclopedia of Type Strains, Phase IV (KMG-IV): sequencing the most valuable type-strain genomes for metagenomic binning, comparative biology and taxonomic classification.</title>
        <authorList>
            <person name="Goeker M."/>
        </authorList>
    </citation>
    <scope>NUCLEOTIDE SEQUENCE [LARGE SCALE GENOMIC DNA]</scope>
    <source>
        <strain evidence="7 8">DSM 27696</strain>
    </source>
</reference>
<dbReference type="InterPro" id="IPR012340">
    <property type="entry name" value="NA-bd_OB-fold"/>
</dbReference>
<feature type="transmembrane region" description="Helical" evidence="5">
    <location>
        <begin position="6"/>
        <end position="22"/>
    </location>
</feature>
<dbReference type="InterPro" id="IPR052165">
    <property type="entry name" value="Membrane_assoc_protease"/>
</dbReference>
<feature type="transmembrane region" description="Helical" evidence="5">
    <location>
        <begin position="101"/>
        <end position="123"/>
    </location>
</feature>
<evidence type="ECO:0000256" key="3">
    <source>
        <dbReference type="ARBA" id="ARBA00022989"/>
    </source>
</evidence>
<dbReference type="GO" id="GO:0005886">
    <property type="term" value="C:plasma membrane"/>
    <property type="evidence" value="ECO:0007669"/>
    <property type="project" value="TreeGrafter"/>
</dbReference>
<dbReference type="PANTHER" id="PTHR33507:SF3">
    <property type="entry name" value="INNER MEMBRANE PROTEIN YBBJ"/>
    <property type="match status" value="1"/>
</dbReference>
<dbReference type="OrthoDB" id="9806253at2"/>
<dbReference type="RefSeq" id="WP_114353646.1">
    <property type="nucleotide sequence ID" value="NZ_QPJJ01000011.1"/>
</dbReference>
<evidence type="ECO:0000259" key="6">
    <source>
        <dbReference type="Pfam" id="PF01957"/>
    </source>
</evidence>
<evidence type="ECO:0000313" key="7">
    <source>
        <dbReference type="EMBL" id="RCW65356.1"/>
    </source>
</evidence>
<dbReference type="InterPro" id="IPR002810">
    <property type="entry name" value="NfeD-like_C"/>
</dbReference>
<dbReference type="Proteomes" id="UP000252585">
    <property type="component" value="Unassembled WGS sequence"/>
</dbReference>
<dbReference type="Gene3D" id="2.40.50.140">
    <property type="entry name" value="Nucleic acid-binding proteins"/>
    <property type="match status" value="1"/>
</dbReference>
<dbReference type="SUPFAM" id="SSF141322">
    <property type="entry name" value="NfeD domain-like"/>
    <property type="match status" value="1"/>
</dbReference>
<gene>
    <name evidence="7" type="ORF">DFR57_11185</name>
</gene>
<keyword evidence="2 5" id="KW-0812">Transmembrane</keyword>
<protein>
    <submittedName>
        <fullName evidence="7">NfeD-like partner-binding protein</fullName>
    </submittedName>
</protein>
<evidence type="ECO:0000256" key="1">
    <source>
        <dbReference type="ARBA" id="ARBA00004141"/>
    </source>
</evidence>
<dbReference type="EMBL" id="QPJJ01000011">
    <property type="protein sequence ID" value="RCW65356.1"/>
    <property type="molecule type" value="Genomic_DNA"/>
</dbReference>
<evidence type="ECO:0000256" key="4">
    <source>
        <dbReference type="ARBA" id="ARBA00023136"/>
    </source>
</evidence>
<keyword evidence="3 5" id="KW-1133">Transmembrane helix</keyword>
<dbReference type="AlphaFoldDB" id="A0A368XDR3"/>
<keyword evidence="8" id="KW-1185">Reference proteome</keyword>